<dbReference type="OrthoDB" id="2117972at2759"/>
<dbReference type="Gene3D" id="1.20.1280.50">
    <property type="match status" value="1"/>
</dbReference>
<dbReference type="GO" id="GO:0019005">
    <property type="term" value="C:SCF ubiquitin ligase complex"/>
    <property type="evidence" value="ECO:0007669"/>
    <property type="project" value="TreeGrafter"/>
</dbReference>
<feature type="region of interest" description="Disordered" evidence="2">
    <location>
        <begin position="135"/>
        <end position="175"/>
    </location>
</feature>
<dbReference type="InterPro" id="IPR001810">
    <property type="entry name" value="F-box_dom"/>
</dbReference>
<feature type="domain" description="F-box" evidence="3">
    <location>
        <begin position="211"/>
        <end position="261"/>
    </location>
</feature>
<dbReference type="Pfam" id="PF12937">
    <property type="entry name" value="F-box-like"/>
    <property type="match status" value="1"/>
</dbReference>
<dbReference type="PROSITE" id="PS50181">
    <property type="entry name" value="FBOX"/>
    <property type="match status" value="1"/>
</dbReference>
<keyword evidence="1" id="KW-0833">Ubl conjugation pathway</keyword>
<name>A0A8K0W8T3_9HYPO</name>
<organism evidence="4 5">
    <name type="scientific">Fusarium tricinctum</name>
    <dbReference type="NCBI Taxonomy" id="61284"/>
    <lineage>
        <taxon>Eukaryota</taxon>
        <taxon>Fungi</taxon>
        <taxon>Dikarya</taxon>
        <taxon>Ascomycota</taxon>
        <taxon>Pezizomycotina</taxon>
        <taxon>Sordariomycetes</taxon>
        <taxon>Hypocreomycetidae</taxon>
        <taxon>Hypocreales</taxon>
        <taxon>Nectriaceae</taxon>
        <taxon>Fusarium</taxon>
        <taxon>Fusarium tricinctum species complex</taxon>
    </lineage>
</organism>
<sequence>MTSNTNELDSELESFRQKWMSDLKTRNEHHDPSEAQEAGPSRRPHHGLPISSLPHKHAPAPADDAEDEYVQGRPFDQDEPALTQTLQESHHDTKGKKLVSALDHFEEAMNKEDQGNMGDSLKLYRKAYRLDNGVDRRYREKHFPQKSAPRPVSPTATRAPAPAGPPETSQPPKTEEVVAAKPLPIGELIASFASLQIEAAPPVIEGMPQPPCPLADLPDEILIHILREIAMTDVGDFARLSRVCKRLAYLVASEQRIWRRVALGSEVGFSTQLYRFEKGVEWDDLPEEEQEGPEIQDGFVVSPSELAQRKYDANLAFTESLTPSVYPTWKDHFRSRPRIRFNGCYISTVNYVRTGQASSNQPTWGSPIHIVTYYRYLRFFRDGTLISLLSTAEPAEVVHHLTREELNTHRGVAQPHLPSAVMALALRGRWRLSSAADLDEPLDTDRPTTAVPGPHDRDRDPEGDVFIETEGVGSKYMYRMDLSLRSAGKASRNNKLIWRGFYSYNKLTDDWGEFGLKNDKPFFFSRVKSYGFGEGY</sequence>
<reference evidence="4" key="1">
    <citation type="journal article" date="2021" name="Nat. Commun.">
        <title>Genetic determinants of endophytism in the Arabidopsis root mycobiome.</title>
        <authorList>
            <person name="Mesny F."/>
            <person name="Miyauchi S."/>
            <person name="Thiergart T."/>
            <person name="Pickel B."/>
            <person name="Atanasova L."/>
            <person name="Karlsson M."/>
            <person name="Huettel B."/>
            <person name="Barry K.W."/>
            <person name="Haridas S."/>
            <person name="Chen C."/>
            <person name="Bauer D."/>
            <person name="Andreopoulos W."/>
            <person name="Pangilinan J."/>
            <person name="LaButti K."/>
            <person name="Riley R."/>
            <person name="Lipzen A."/>
            <person name="Clum A."/>
            <person name="Drula E."/>
            <person name="Henrissat B."/>
            <person name="Kohler A."/>
            <person name="Grigoriev I.V."/>
            <person name="Martin F.M."/>
            <person name="Hacquard S."/>
        </authorList>
    </citation>
    <scope>NUCLEOTIDE SEQUENCE</scope>
    <source>
        <strain evidence="4">MPI-SDFR-AT-0068</strain>
    </source>
</reference>
<feature type="compositionally biased region" description="Basic and acidic residues" evidence="2">
    <location>
        <begin position="13"/>
        <end position="33"/>
    </location>
</feature>
<proteinExistence type="predicted"/>
<dbReference type="InterPro" id="IPR036047">
    <property type="entry name" value="F-box-like_dom_sf"/>
</dbReference>
<protein>
    <recommendedName>
        <fullName evidence="3">F-box domain-containing protein</fullName>
    </recommendedName>
</protein>
<feature type="compositionally biased region" description="Low complexity" evidence="2">
    <location>
        <begin position="148"/>
        <end position="161"/>
    </location>
</feature>
<keyword evidence="5" id="KW-1185">Reference proteome</keyword>
<feature type="region of interest" description="Disordered" evidence="2">
    <location>
        <begin position="439"/>
        <end position="463"/>
    </location>
</feature>
<dbReference type="PANTHER" id="PTHR12874">
    <property type="entry name" value="F-BOX ONLY PROTEIN 48-RELATED"/>
    <property type="match status" value="1"/>
</dbReference>
<dbReference type="GO" id="GO:0031146">
    <property type="term" value="P:SCF-dependent proteasomal ubiquitin-dependent protein catabolic process"/>
    <property type="evidence" value="ECO:0007669"/>
    <property type="project" value="TreeGrafter"/>
</dbReference>
<dbReference type="PANTHER" id="PTHR12874:SF9">
    <property type="entry name" value="F-BOX ONLY PROTEIN 48"/>
    <property type="match status" value="1"/>
</dbReference>
<dbReference type="Proteomes" id="UP000813427">
    <property type="component" value="Unassembled WGS sequence"/>
</dbReference>
<accession>A0A8K0W8T3</accession>
<dbReference type="Pfam" id="PF19270">
    <property type="entry name" value="FBO_C"/>
    <property type="match status" value="1"/>
</dbReference>
<dbReference type="SUPFAM" id="SSF81383">
    <property type="entry name" value="F-box domain"/>
    <property type="match status" value="1"/>
</dbReference>
<dbReference type="AlphaFoldDB" id="A0A8K0W8T3"/>
<evidence type="ECO:0000256" key="1">
    <source>
        <dbReference type="ARBA" id="ARBA00022786"/>
    </source>
</evidence>
<evidence type="ECO:0000256" key="2">
    <source>
        <dbReference type="SAM" id="MobiDB-lite"/>
    </source>
</evidence>
<evidence type="ECO:0000313" key="5">
    <source>
        <dbReference type="Proteomes" id="UP000813427"/>
    </source>
</evidence>
<evidence type="ECO:0000259" key="3">
    <source>
        <dbReference type="PROSITE" id="PS50181"/>
    </source>
</evidence>
<comment type="caution">
    <text evidence="4">The sequence shown here is derived from an EMBL/GenBank/DDBJ whole genome shotgun (WGS) entry which is preliminary data.</text>
</comment>
<dbReference type="GO" id="GO:0005737">
    <property type="term" value="C:cytoplasm"/>
    <property type="evidence" value="ECO:0007669"/>
    <property type="project" value="TreeGrafter"/>
</dbReference>
<dbReference type="InterPro" id="IPR045464">
    <property type="entry name" value="Hrt3/FBXO9_C"/>
</dbReference>
<gene>
    <name evidence="4" type="ORF">BKA59DRAFT_403795</name>
</gene>
<evidence type="ECO:0000313" key="4">
    <source>
        <dbReference type="EMBL" id="KAH7239194.1"/>
    </source>
</evidence>
<feature type="region of interest" description="Disordered" evidence="2">
    <location>
        <begin position="1"/>
        <end position="98"/>
    </location>
</feature>
<dbReference type="EMBL" id="JAGPXF010000006">
    <property type="protein sequence ID" value="KAH7239194.1"/>
    <property type="molecule type" value="Genomic_DNA"/>
</dbReference>